<reference evidence="2 3" key="1">
    <citation type="journal article" date="2014" name="Int. J. Syst. Evol. Microbiol.">
        <title>Complete genome sequence of Corynebacterium casei LMG S-19264T (=DSM 44701T), isolated from a smear-ripened cheese.</title>
        <authorList>
            <consortium name="US DOE Joint Genome Institute (JGI-PGF)"/>
            <person name="Walter F."/>
            <person name="Albersmeier A."/>
            <person name="Kalinowski J."/>
            <person name="Ruckert C."/>
        </authorList>
    </citation>
    <scope>NUCLEOTIDE SEQUENCE [LARGE SCALE GENOMIC DNA]</scope>
    <source>
        <strain evidence="2 3">IBRC-M 10912</strain>
    </source>
</reference>
<evidence type="ECO:0000313" key="2">
    <source>
        <dbReference type="EMBL" id="MFC4248039.1"/>
    </source>
</evidence>
<gene>
    <name evidence="2" type="ORF">ACFOZ7_13990</name>
</gene>
<name>A0ABD5P1A8_9EURY</name>
<feature type="transmembrane region" description="Helical" evidence="1">
    <location>
        <begin position="55"/>
        <end position="76"/>
    </location>
</feature>
<comment type="caution">
    <text evidence="2">The sequence shown here is derived from an EMBL/GenBank/DDBJ whole genome shotgun (WGS) entry which is preliminary data.</text>
</comment>
<sequence length="92" mass="10300">MVLPYWVASVVLVVVQLRGLHPLFPPEDDLRYVTGLPFGIVENVPLNVVSGSHPFYVASLLVPSLLTFYLLTKSYLLVGARSRRWDDVSNES</sequence>
<evidence type="ECO:0000313" key="3">
    <source>
        <dbReference type="Proteomes" id="UP001595821"/>
    </source>
</evidence>
<organism evidence="2 3">
    <name type="scientific">Natribaculum luteum</name>
    <dbReference type="NCBI Taxonomy" id="1586232"/>
    <lineage>
        <taxon>Archaea</taxon>
        <taxon>Methanobacteriati</taxon>
        <taxon>Methanobacteriota</taxon>
        <taxon>Stenosarchaea group</taxon>
        <taxon>Halobacteria</taxon>
        <taxon>Halobacteriales</taxon>
        <taxon>Natrialbaceae</taxon>
        <taxon>Natribaculum</taxon>
    </lineage>
</organism>
<protein>
    <submittedName>
        <fullName evidence="2">Uncharacterized protein</fullName>
    </submittedName>
</protein>
<dbReference type="AlphaFoldDB" id="A0ABD5P1A8"/>
<dbReference type="GeneID" id="71856282"/>
<dbReference type="Proteomes" id="UP001595821">
    <property type="component" value="Unassembled WGS sequence"/>
</dbReference>
<keyword evidence="1" id="KW-1133">Transmembrane helix</keyword>
<keyword evidence="1" id="KW-0472">Membrane</keyword>
<accession>A0ABD5P1A8</accession>
<dbReference type="RefSeq" id="WP_246975336.1">
    <property type="nucleotide sequence ID" value="NZ_CP095398.1"/>
</dbReference>
<evidence type="ECO:0000256" key="1">
    <source>
        <dbReference type="SAM" id="Phobius"/>
    </source>
</evidence>
<dbReference type="EMBL" id="JBHSDJ010000112">
    <property type="protein sequence ID" value="MFC4248039.1"/>
    <property type="molecule type" value="Genomic_DNA"/>
</dbReference>
<proteinExistence type="predicted"/>
<keyword evidence="1" id="KW-0812">Transmembrane</keyword>